<accession>A0A093YK26</accession>
<evidence type="ECO:0000313" key="4">
    <source>
        <dbReference type="EMBL" id="AIW54980.1"/>
    </source>
</evidence>
<name>A0A093YK26_CLOBO</name>
<evidence type="ECO:0000313" key="3">
    <source>
        <dbReference type="EMBL" id="AIW54925.1"/>
    </source>
</evidence>
<geneLocation type="plasmid" evidence="4">
    <name>pKAPB8</name>
</geneLocation>
<keyword evidence="1" id="KW-0812">Transmembrane</keyword>
<sequence>MLIKILELILIIIIWRLINFSENIFMYTFRVLIILSLLFMISDRNSKEWIIFVILIFASTFIKLFKKLL</sequence>
<keyword evidence="4" id="KW-0614">Plasmid</keyword>
<reference evidence="4" key="1">
    <citation type="journal article" date="2014" name="Genome Biol. Evol.">
        <title>Three classes of plasmid (47-63 kb) carry the type B neurotoxin gene cluster of group II Clostridium botulinum.</title>
        <authorList>
            <person name="Carter A.T."/>
            <person name="Austin J.W."/>
            <person name="Weedmark K.A."/>
            <person name="Corbett C."/>
            <person name="Peck M.W."/>
        </authorList>
    </citation>
    <scope>NUCLEOTIDE SEQUENCE</scope>
    <source>
        <strain evidence="2">KapchunkaB2</strain>
        <strain evidence="3">KapchunkaB3</strain>
        <strain evidence="4">KapchunkaB8</strain>
        <plasmid evidence="2">pKAPB2</plasmid>
        <plasmid evidence="3">pKAPB3</plasmid>
        <plasmid evidence="4">pKAPB8</plasmid>
    </source>
</reference>
<organism evidence="4">
    <name type="scientific">Clostridium botulinum</name>
    <dbReference type="NCBI Taxonomy" id="1491"/>
    <lineage>
        <taxon>Bacteria</taxon>
        <taxon>Bacillati</taxon>
        <taxon>Bacillota</taxon>
        <taxon>Clostridia</taxon>
        <taxon>Eubacteriales</taxon>
        <taxon>Clostridiaceae</taxon>
        <taxon>Clostridium</taxon>
    </lineage>
</organism>
<evidence type="ECO:0000256" key="1">
    <source>
        <dbReference type="SAM" id="Phobius"/>
    </source>
</evidence>
<dbReference type="EMBL" id="KJ776584">
    <property type="protein sequence ID" value="AIW54980.1"/>
    <property type="molecule type" value="Genomic_DNA"/>
</dbReference>
<keyword evidence="1" id="KW-0472">Membrane</keyword>
<dbReference type="AlphaFoldDB" id="A0A093YK26"/>
<feature type="transmembrane region" description="Helical" evidence="1">
    <location>
        <begin position="48"/>
        <end position="65"/>
    </location>
</feature>
<proteinExistence type="predicted"/>
<keyword evidence="1" id="KW-1133">Transmembrane helix</keyword>
<geneLocation type="plasmid" evidence="3">
    <name>pKAPB3</name>
</geneLocation>
<dbReference type="PATRIC" id="fig|1491.408.peg.53"/>
<dbReference type="EMBL" id="KJ776579">
    <property type="protein sequence ID" value="AIW54676.1"/>
    <property type="molecule type" value="Genomic_DNA"/>
</dbReference>
<protein>
    <submittedName>
        <fullName evidence="4">Uncharacterized protein</fullName>
    </submittedName>
</protein>
<geneLocation type="plasmid" evidence="2">
    <name>pKAPB2</name>
</geneLocation>
<dbReference type="EMBL" id="KJ776583">
    <property type="protein sequence ID" value="AIW54925.1"/>
    <property type="molecule type" value="Genomic_DNA"/>
</dbReference>
<evidence type="ECO:0000313" key="2">
    <source>
        <dbReference type="EMBL" id="AIW54676.1"/>
    </source>
</evidence>